<dbReference type="EMBL" id="JBHRWK010000059">
    <property type="protein sequence ID" value="MFC3454011.1"/>
    <property type="molecule type" value="Genomic_DNA"/>
</dbReference>
<dbReference type="SUPFAM" id="SSF56563">
    <property type="entry name" value="Major capsid protein gp5"/>
    <property type="match status" value="1"/>
</dbReference>
<evidence type="ECO:0008006" key="4">
    <source>
        <dbReference type="Google" id="ProtNLM"/>
    </source>
</evidence>
<keyword evidence="1" id="KW-0812">Transmembrane</keyword>
<organism evidence="2 3">
    <name type="scientific">Amycolatopsis speibonae</name>
    <dbReference type="NCBI Taxonomy" id="1450224"/>
    <lineage>
        <taxon>Bacteria</taxon>
        <taxon>Bacillati</taxon>
        <taxon>Actinomycetota</taxon>
        <taxon>Actinomycetes</taxon>
        <taxon>Pseudonocardiales</taxon>
        <taxon>Pseudonocardiaceae</taxon>
        <taxon>Amycolatopsis</taxon>
    </lineage>
</organism>
<reference evidence="3" key="1">
    <citation type="journal article" date="2019" name="Int. J. Syst. Evol. Microbiol.">
        <title>The Global Catalogue of Microorganisms (GCM) 10K type strain sequencing project: providing services to taxonomists for standard genome sequencing and annotation.</title>
        <authorList>
            <consortium name="The Broad Institute Genomics Platform"/>
            <consortium name="The Broad Institute Genome Sequencing Center for Infectious Disease"/>
            <person name="Wu L."/>
            <person name="Ma J."/>
        </authorList>
    </citation>
    <scope>NUCLEOTIDE SEQUENCE [LARGE SCALE GENOMIC DNA]</scope>
    <source>
        <strain evidence="3">CGMCC 4.7676</strain>
    </source>
</reference>
<sequence length="470" mass="51128">MVIDEIITKIEVEQDMATKARDKAIAEVQAIVASATQEGRSTLTKDEDERVKELFQIKERKAADLVGIAAKLDNAKRAKTAELEISTQSEERHPTGAETRKYDQVARVGSEERTYHRGNDRKGAQFVRDVAKQFLFRDLEAEQRLVRHMQEERVERAQYLQRAAGTGAFSGLVVPQYLTDMYAPAVANLRPFADICNHHDLPPEGMTVNISRITTASSVALQASENTGVSETDMDDTLLTENVQTAAGQQTLSRQALERGTGIEEVALGDLFKRYATTLDNTLINQATTGLAAVATTTTYTDASPTVPELYPKLLGAAAGVEAALLGQAVPSHVIMHSRRWYWMQSQVGPNWPTIQQPGIDPQAAGANNAVKYGTGSRGVLPNGMQAVVDNNVSTAGGTGTNEDAIFVVPQDECHLWEDPQAPVFIRAEQAKAASLGVLLVLYGYFAYSLRRYANGMQSITGTGLSTPAF</sequence>
<dbReference type="Proteomes" id="UP001595645">
    <property type="component" value="Unassembled WGS sequence"/>
</dbReference>
<protein>
    <recommendedName>
        <fullName evidence="4">Phage major capsid protein</fullName>
    </recommendedName>
</protein>
<proteinExistence type="predicted"/>
<evidence type="ECO:0000256" key="1">
    <source>
        <dbReference type="SAM" id="Phobius"/>
    </source>
</evidence>
<dbReference type="RefSeq" id="WP_378243144.1">
    <property type="nucleotide sequence ID" value="NZ_JBHRWK010000059.1"/>
</dbReference>
<accession>A0ABV7P6H2</accession>
<feature type="transmembrane region" description="Helical" evidence="1">
    <location>
        <begin position="433"/>
        <end position="450"/>
    </location>
</feature>
<name>A0ABV7P6H2_9PSEU</name>
<evidence type="ECO:0000313" key="2">
    <source>
        <dbReference type="EMBL" id="MFC3454011.1"/>
    </source>
</evidence>
<keyword evidence="1" id="KW-0472">Membrane</keyword>
<evidence type="ECO:0000313" key="3">
    <source>
        <dbReference type="Proteomes" id="UP001595645"/>
    </source>
</evidence>
<comment type="caution">
    <text evidence="2">The sequence shown here is derived from an EMBL/GenBank/DDBJ whole genome shotgun (WGS) entry which is preliminary data.</text>
</comment>
<keyword evidence="1" id="KW-1133">Transmembrane helix</keyword>
<gene>
    <name evidence="2" type="ORF">ACFOSH_31630</name>
</gene>
<keyword evidence="3" id="KW-1185">Reference proteome</keyword>